<keyword evidence="2" id="KW-1185">Reference proteome</keyword>
<accession>A0ACC5PXM0</accession>
<evidence type="ECO:0000313" key="1">
    <source>
        <dbReference type="EMBL" id="MBE9217494.1"/>
    </source>
</evidence>
<evidence type="ECO:0000313" key="2">
    <source>
        <dbReference type="Proteomes" id="UP000597867"/>
    </source>
</evidence>
<dbReference type="Proteomes" id="UP000597867">
    <property type="component" value="Unassembled WGS sequence"/>
</dbReference>
<proteinExistence type="predicted"/>
<dbReference type="EMBL" id="JADEWF010000003">
    <property type="protein sequence ID" value="MBE9217494.1"/>
    <property type="molecule type" value="Genomic_DNA"/>
</dbReference>
<reference evidence="1" key="1">
    <citation type="submission" date="2020-10" db="EMBL/GenBank/DDBJ databases">
        <authorList>
            <person name="Castelo-Branco R."/>
            <person name="Eusebio N."/>
            <person name="Adriana R."/>
            <person name="Vieira A."/>
            <person name="Brugerolle De Fraissinette N."/>
            <person name="Rezende De Castro R."/>
            <person name="Schneider M.P."/>
            <person name="Vasconcelos V."/>
            <person name="Leao P.N."/>
        </authorList>
    </citation>
    <scope>NUCLEOTIDE SEQUENCE</scope>
    <source>
        <strain evidence="1">LEGE 04289</strain>
    </source>
</reference>
<sequence length="84" mass="9878">MAHKKGIDTRLFVTPYLPAYVDKIYNFSREIETIQKIIGKEKIWEYSKAVENVDGFADRLHLNYKGSKFLMKKLDKAGFFRTKS</sequence>
<protein>
    <submittedName>
        <fullName evidence="1">Uncharacterized protein</fullName>
    </submittedName>
</protein>
<organism evidence="1 2">
    <name type="scientific">Dolichospermum flos-aquae LEGE 04289</name>
    <dbReference type="NCBI Taxonomy" id="1828708"/>
    <lineage>
        <taxon>Bacteria</taxon>
        <taxon>Bacillati</taxon>
        <taxon>Cyanobacteriota</taxon>
        <taxon>Cyanophyceae</taxon>
        <taxon>Nostocales</taxon>
        <taxon>Aphanizomenonaceae</taxon>
        <taxon>Dolichospermum</taxon>
    </lineage>
</organism>
<gene>
    <name evidence="1" type="ORF">IQ222_01445</name>
</gene>
<name>A0ACC5PXM0_DOLFA</name>
<comment type="caution">
    <text evidence="1">The sequence shown here is derived from an EMBL/GenBank/DDBJ whole genome shotgun (WGS) entry which is preliminary data.</text>
</comment>